<keyword evidence="2" id="KW-0547">Nucleotide-binding</keyword>
<evidence type="ECO:0000256" key="1">
    <source>
        <dbReference type="ARBA" id="ARBA00006914"/>
    </source>
</evidence>
<feature type="domain" description="AAA+ ATPase" evidence="5">
    <location>
        <begin position="366"/>
        <end position="473"/>
    </location>
</feature>
<dbReference type="PANTHER" id="PTHR23073">
    <property type="entry name" value="26S PROTEASOME REGULATORY SUBUNIT"/>
    <property type="match status" value="1"/>
</dbReference>
<reference evidence="7" key="1">
    <citation type="journal article" date="2019" name="PLoS Negl. Trop. Dis.">
        <title>Revisiting the worldwide diversity of Leptospira species in the environment.</title>
        <authorList>
            <person name="Vincent A.T."/>
            <person name="Schiettekatte O."/>
            <person name="Bourhy P."/>
            <person name="Veyrier F.J."/>
            <person name="Picardeau M."/>
        </authorList>
    </citation>
    <scope>NUCLEOTIDE SEQUENCE [LARGE SCALE GENOMIC DNA]</scope>
    <source>
        <strain evidence="7">201800295</strain>
    </source>
</reference>
<dbReference type="CDD" id="cd19481">
    <property type="entry name" value="RecA-like_protease"/>
    <property type="match status" value="1"/>
</dbReference>
<sequence length="473" mass="54159">MEFSSFDDWISRSLNSNILHLIAKRVAGLGRSEYVQMIHAETKLIKFEVISRLHEKDDPVEIRDSFFNFLTDDSQETYGLNYLNRINEETHPISSFIFSKKDVSRLVSLLQDEGPCKILFYGSPGAGKTEFAKSLVSEVKRNLYKINNHKAEDIEEKRTALIVGTTLSKESKSVLLFDEADDILNEGGGSNGFHNEKVPEKKIWMNEFLDQMNGKLIIITNESDTIHESVLRRFDYSIEFFPAEPKQRLYYWNRILEIEKVKNRLSLEQIESLAHTYPAGVGGISTVVKAAKKICSQSSDDQFLSVIKDVMNKHTHLTKGKIQKPLLSSTPYDPTILHVDANLMDLEKLIEEFQNKWDDSEESNLGSLCLLFYGKPGTGKTEFVRYLAKKHDLELIQKRGSDLQSPYIGVTEKLIARAFQQAEMKKSIFFLDEADSFFEVEISRVVHGKFHKPMSFLPGWKPSKESLSHQQTL</sequence>
<comment type="caution">
    <text evidence="6">The sequence shown here is derived from an EMBL/GenBank/DDBJ whole genome shotgun (WGS) entry which is preliminary data.</text>
</comment>
<keyword evidence="7" id="KW-1185">Reference proteome</keyword>
<dbReference type="EMBL" id="RQFD01000002">
    <property type="protein sequence ID" value="TGK54185.1"/>
    <property type="molecule type" value="Genomic_DNA"/>
</dbReference>
<feature type="domain" description="AAA+ ATPase" evidence="5">
    <location>
        <begin position="114"/>
        <end position="244"/>
    </location>
</feature>
<proteinExistence type="inferred from homology"/>
<dbReference type="InterPro" id="IPR027417">
    <property type="entry name" value="P-loop_NTPase"/>
</dbReference>
<comment type="similarity">
    <text evidence="1">Belongs to the AAA ATPase family.</text>
</comment>
<dbReference type="Pfam" id="PF00004">
    <property type="entry name" value="AAA"/>
    <property type="match status" value="2"/>
</dbReference>
<keyword evidence="3 6" id="KW-0067">ATP-binding</keyword>
<dbReference type="InterPro" id="IPR003959">
    <property type="entry name" value="ATPase_AAA_core"/>
</dbReference>
<evidence type="ECO:0000259" key="5">
    <source>
        <dbReference type="SMART" id="SM00382"/>
    </source>
</evidence>
<organism evidence="6 7">
    <name type="scientific">Leptospira bouyouniensis</name>
    <dbReference type="NCBI Taxonomy" id="2484911"/>
    <lineage>
        <taxon>Bacteria</taxon>
        <taxon>Pseudomonadati</taxon>
        <taxon>Spirochaetota</taxon>
        <taxon>Spirochaetia</taxon>
        <taxon>Leptospirales</taxon>
        <taxon>Leptospiraceae</taxon>
        <taxon>Leptospira</taxon>
    </lineage>
</organism>
<gene>
    <name evidence="6" type="ORF">EHQ10_00470</name>
</gene>
<evidence type="ECO:0000256" key="3">
    <source>
        <dbReference type="ARBA" id="ARBA00022840"/>
    </source>
</evidence>
<feature type="coiled-coil region" evidence="4">
    <location>
        <begin position="336"/>
        <end position="363"/>
    </location>
</feature>
<dbReference type="SMART" id="SM00382">
    <property type="entry name" value="AAA"/>
    <property type="match status" value="2"/>
</dbReference>
<dbReference type="SUPFAM" id="SSF52540">
    <property type="entry name" value="P-loop containing nucleoside triphosphate hydrolases"/>
    <property type="match status" value="2"/>
</dbReference>
<dbReference type="InterPro" id="IPR050221">
    <property type="entry name" value="26S_Proteasome_ATPase"/>
</dbReference>
<dbReference type="Proteomes" id="UP000297617">
    <property type="component" value="Unassembled WGS sequence"/>
</dbReference>
<evidence type="ECO:0000256" key="4">
    <source>
        <dbReference type="SAM" id="Coils"/>
    </source>
</evidence>
<dbReference type="RefSeq" id="WP_135752909.1">
    <property type="nucleotide sequence ID" value="NZ_RQFD01000002.1"/>
</dbReference>
<dbReference type="GO" id="GO:0005524">
    <property type="term" value="F:ATP binding"/>
    <property type="evidence" value="ECO:0007669"/>
    <property type="project" value="UniProtKB-KW"/>
</dbReference>
<dbReference type="InterPro" id="IPR003593">
    <property type="entry name" value="AAA+_ATPase"/>
</dbReference>
<name>A0ABY2L9M0_9LEPT</name>
<evidence type="ECO:0000256" key="2">
    <source>
        <dbReference type="ARBA" id="ARBA00022741"/>
    </source>
</evidence>
<evidence type="ECO:0000313" key="6">
    <source>
        <dbReference type="EMBL" id="TGK54185.1"/>
    </source>
</evidence>
<protein>
    <submittedName>
        <fullName evidence="6">ATP-binding protein</fullName>
    </submittedName>
</protein>
<keyword evidence="4" id="KW-0175">Coiled coil</keyword>
<evidence type="ECO:0000313" key="7">
    <source>
        <dbReference type="Proteomes" id="UP000297617"/>
    </source>
</evidence>
<accession>A0ABY2L9M0</accession>
<dbReference type="Gene3D" id="3.40.50.300">
    <property type="entry name" value="P-loop containing nucleotide triphosphate hydrolases"/>
    <property type="match status" value="2"/>
</dbReference>